<evidence type="ECO:0000256" key="4">
    <source>
        <dbReference type="ARBA" id="ARBA00022692"/>
    </source>
</evidence>
<feature type="transmembrane region" description="Helical" evidence="7">
    <location>
        <begin position="63"/>
        <end position="84"/>
    </location>
</feature>
<sequence>MGAAVTELGQRAELPPRGLSHSLRAFRHRDYAVFWVGAITSNTGGWLSNLTVPFVVYEVTHSALWVGLVSAFQFVPNIALGPWGGVLADRHDRRRVLFLTQSGMALSALLLWMVWSAGVREPLAVMALVGVAGVFQGINMPSWQSFVNDLVPRSDLDSAVALNSLQFNAARSLGPAVAGLILATIGPGWALLLNALSFLAVLLALASLTVRSRPRTPDPASVWRQFATSVRYIRGQPGIQMGLLVAIAVGLLVNPIFQFTVVFAGSVFHVGPWTLGLLNAALGVGALVAAPMLAGWSHILSRSMLTRLGLIGQALGLTGFALSPSPGWAATALVVVGWALLLTISATNTAVQIIVADHLRGRVLAVRIMAYTGCFPVGGLVQGALADALGPRATVLGAGLLLLVLALVLSSWRGPLRLQRLDDLHDG</sequence>
<feature type="transmembrane region" description="Helical" evidence="7">
    <location>
        <begin position="241"/>
        <end position="267"/>
    </location>
</feature>
<keyword evidence="3" id="KW-1003">Cell membrane</keyword>
<evidence type="ECO:0000256" key="6">
    <source>
        <dbReference type="ARBA" id="ARBA00023136"/>
    </source>
</evidence>
<proteinExistence type="predicted"/>
<evidence type="ECO:0000256" key="3">
    <source>
        <dbReference type="ARBA" id="ARBA00022475"/>
    </source>
</evidence>
<feature type="transmembrane region" description="Helical" evidence="7">
    <location>
        <begin position="393"/>
        <end position="412"/>
    </location>
</feature>
<dbReference type="Proteomes" id="UP000321534">
    <property type="component" value="Unassembled WGS sequence"/>
</dbReference>
<keyword evidence="5 7" id="KW-1133">Transmembrane helix</keyword>
<name>A0A512D6W6_9MICO</name>
<feature type="transmembrane region" description="Helical" evidence="7">
    <location>
        <begin position="363"/>
        <end position="381"/>
    </location>
</feature>
<dbReference type="PANTHER" id="PTHR23513">
    <property type="entry name" value="INTEGRAL MEMBRANE EFFLUX PROTEIN-RELATED"/>
    <property type="match status" value="1"/>
</dbReference>
<feature type="domain" description="Major facilitator superfamily (MFS) profile" evidence="8">
    <location>
        <begin position="30"/>
        <end position="417"/>
    </location>
</feature>
<organism evidence="9 10">
    <name type="scientific">Terrabacter aerolatus</name>
    <dbReference type="NCBI Taxonomy" id="422442"/>
    <lineage>
        <taxon>Bacteria</taxon>
        <taxon>Bacillati</taxon>
        <taxon>Actinomycetota</taxon>
        <taxon>Actinomycetes</taxon>
        <taxon>Micrococcales</taxon>
        <taxon>Intrasporangiaceae</taxon>
        <taxon>Terrabacter</taxon>
    </lineage>
</organism>
<evidence type="ECO:0000256" key="7">
    <source>
        <dbReference type="SAM" id="Phobius"/>
    </source>
</evidence>
<dbReference type="Gene3D" id="1.20.1250.20">
    <property type="entry name" value="MFS general substrate transporter like domains"/>
    <property type="match status" value="1"/>
</dbReference>
<dbReference type="InterPro" id="IPR036259">
    <property type="entry name" value="MFS_trans_sf"/>
</dbReference>
<reference evidence="9 10" key="1">
    <citation type="submission" date="2019-07" db="EMBL/GenBank/DDBJ databases">
        <title>Whole genome shotgun sequence of Terrabacter aerolatus NBRC 106305.</title>
        <authorList>
            <person name="Hosoyama A."/>
            <person name="Uohara A."/>
            <person name="Ohji S."/>
            <person name="Ichikawa N."/>
        </authorList>
    </citation>
    <scope>NUCLEOTIDE SEQUENCE [LARGE SCALE GENOMIC DNA]</scope>
    <source>
        <strain evidence="9 10">NBRC 106305</strain>
    </source>
</reference>
<keyword evidence="2" id="KW-0813">Transport</keyword>
<dbReference type="AlphaFoldDB" id="A0A512D6W6"/>
<feature type="transmembrane region" description="Helical" evidence="7">
    <location>
        <begin position="273"/>
        <end position="293"/>
    </location>
</feature>
<evidence type="ECO:0000256" key="2">
    <source>
        <dbReference type="ARBA" id="ARBA00022448"/>
    </source>
</evidence>
<dbReference type="GO" id="GO:0022857">
    <property type="term" value="F:transmembrane transporter activity"/>
    <property type="evidence" value="ECO:0007669"/>
    <property type="project" value="InterPro"/>
</dbReference>
<keyword evidence="10" id="KW-1185">Reference proteome</keyword>
<accession>A0A512D6W6</accession>
<feature type="transmembrane region" description="Helical" evidence="7">
    <location>
        <begin position="177"/>
        <end position="205"/>
    </location>
</feature>
<dbReference type="Pfam" id="PF05977">
    <property type="entry name" value="MFS_3"/>
    <property type="match status" value="1"/>
</dbReference>
<evidence type="ECO:0000256" key="5">
    <source>
        <dbReference type="ARBA" id="ARBA00022989"/>
    </source>
</evidence>
<gene>
    <name evidence="9" type="ORF">TAE01_40260</name>
</gene>
<feature type="transmembrane region" description="Helical" evidence="7">
    <location>
        <begin position="32"/>
        <end position="57"/>
    </location>
</feature>
<dbReference type="CDD" id="cd06173">
    <property type="entry name" value="MFS_MefA_like"/>
    <property type="match status" value="1"/>
</dbReference>
<dbReference type="GO" id="GO:0005886">
    <property type="term" value="C:plasma membrane"/>
    <property type="evidence" value="ECO:0007669"/>
    <property type="project" value="UniProtKB-SubCell"/>
</dbReference>
<protein>
    <submittedName>
        <fullName evidence="9">MFS transporter</fullName>
    </submittedName>
</protein>
<dbReference type="SUPFAM" id="SSF103473">
    <property type="entry name" value="MFS general substrate transporter"/>
    <property type="match status" value="1"/>
</dbReference>
<dbReference type="InterPro" id="IPR020846">
    <property type="entry name" value="MFS_dom"/>
</dbReference>
<comment type="caution">
    <text evidence="9">The sequence shown here is derived from an EMBL/GenBank/DDBJ whole genome shotgun (WGS) entry which is preliminary data.</text>
</comment>
<evidence type="ECO:0000259" key="8">
    <source>
        <dbReference type="PROSITE" id="PS50850"/>
    </source>
</evidence>
<dbReference type="InterPro" id="IPR010290">
    <property type="entry name" value="TM_effector"/>
</dbReference>
<dbReference type="PANTHER" id="PTHR23513:SF11">
    <property type="entry name" value="STAPHYLOFERRIN A TRANSPORTER"/>
    <property type="match status" value="1"/>
</dbReference>
<dbReference type="EMBL" id="BJYX01000042">
    <property type="protein sequence ID" value="GEO32216.1"/>
    <property type="molecule type" value="Genomic_DNA"/>
</dbReference>
<evidence type="ECO:0000256" key="1">
    <source>
        <dbReference type="ARBA" id="ARBA00004651"/>
    </source>
</evidence>
<feature type="transmembrane region" description="Helical" evidence="7">
    <location>
        <begin position="96"/>
        <end position="115"/>
    </location>
</feature>
<feature type="transmembrane region" description="Helical" evidence="7">
    <location>
        <begin position="305"/>
        <end position="322"/>
    </location>
</feature>
<comment type="subcellular location">
    <subcellularLocation>
        <location evidence="1">Cell membrane</location>
        <topology evidence="1">Multi-pass membrane protein</topology>
    </subcellularLocation>
</comment>
<keyword evidence="4 7" id="KW-0812">Transmembrane</keyword>
<dbReference type="PROSITE" id="PS50850">
    <property type="entry name" value="MFS"/>
    <property type="match status" value="1"/>
</dbReference>
<feature type="transmembrane region" description="Helical" evidence="7">
    <location>
        <begin position="328"/>
        <end position="351"/>
    </location>
</feature>
<keyword evidence="6 7" id="KW-0472">Membrane</keyword>
<evidence type="ECO:0000313" key="10">
    <source>
        <dbReference type="Proteomes" id="UP000321534"/>
    </source>
</evidence>
<evidence type="ECO:0000313" key="9">
    <source>
        <dbReference type="EMBL" id="GEO32216.1"/>
    </source>
</evidence>